<dbReference type="InterPro" id="IPR013766">
    <property type="entry name" value="Thioredoxin_domain"/>
</dbReference>
<dbReference type="GO" id="GO:0016491">
    <property type="term" value="F:oxidoreductase activity"/>
    <property type="evidence" value="ECO:0007669"/>
    <property type="project" value="InterPro"/>
</dbReference>
<feature type="domain" description="Thioredoxin" evidence="1">
    <location>
        <begin position="2"/>
        <end position="151"/>
    </location>
</feature>
<protein>
    <submittedName>
        <fullName evidence="3">Redoxin domain-containing protein</fullName>
    </submittedName>
    <submittedName>
        <fullName evidence="2">Topoisomerase</fullName>
    </submittedName>
</protein>
<reference evidence="2 4" key="1">
    <citation type="submission" date="2015-08" db="EMBL/GenBank/DDBJ databases">
        <title>Genomes of Isolates from Cabo Rojo, PR.</title>
        <authorList>
            <person name="Sanchez-Nieves R.L."/>
            <person name="Montalvo-Rodriguez R."/>
        </authorList>
    </citation>
    <scope>NUCLEOTIDE SEQUENCE [LARGE SCALE GENOMIC DNA]</scope>
    <source>
        <strain evidence="2 4">SL3</strain>
    </source>
</reference>
<dbReference type="EMBL" id="LIUF01000003">
    <property type="protein sequence ID" value="KOX92933.1"/>
    <property type="molecule type" value="Genomic_DNA"/>
</dbReference>
<dbReference type="GO" id="GO:0016209">
    <property type="term" value="F:antioxidant activity"/>
    <property type="evidence" value="ECO:0007669"/>
    <property type="project" value="InterPro"/>
</dbReference>
<dbReference type="SUPFAM" id="SSF52833">
    <property type="entry name" value="Thioredoxin-like"/>
    <property type="match status" value="1"/>
</dbReference>
<organism evidence="2 4">
    <name type="scientific">Haloarcula rubripromontorii</name>
    <dbReference type="NCBI Taxonomy" id="1705562"/>
    <lineage>
        <taxon>Archaea</taxon>
        <taxon>Methanobacteriati</taxon>
        <taxon>Methanobacteriota</taxon>
        <taxon>Stenosarchaea group</taxon>
        <taxon>Halobacteria</taxon>
        <taxon>Halobacteriales</taxon>
        <taxon>Haloarculaceae</taxon>
        <taxon>Haloarcula</taxon>
    </lineage>
</organism>
<keyword evidence="2" id="KW-0413">Isomerase</keyword>
<accession>A0A0N0U974</accession>
<dbReference type="AlphaFoldDB" id="A0A0N0U974"/>
<dbReference type="GO" id="GO:0016853">
    <property type="term" value="F:isomerase activity"/>
    <property type="evidence" value="ECO:0007669"/>
    <property type="project" value="UniProtKB-KW"/>
</dbReference>
<dbReference type="EMBL" id="WOWB01000001">
    <property type="protein sequence ID" value="NLV06727.1"/>
    <property type="molecule type" value="Genomic_DNA"/>
</dbReference>
<dbReference type="Proteomes" id="UP000610611">
    <property type="component" value="Unassembled WGS sequence"/>
</dbReference>
<dbReference type="Gene3D" id="3.40.30.10">
    <property type="entry name" value="Glutaredoxin"/>
    <property type="match status" value="1"/>
</dbReference>
<dbReference type="InterPro" id="IPR036249">
    <property type="entry name" value="Thioredoxin-like_sf"/>
</dbReference>
<dbReference type="RefSeq" id="WP_053968079.1">
    <property type="nucleotide sequence ID" value="NZ_LIUF01000003.1"/>
</dbReference>
<dbReference type="Proteomes" id="UP000037729">
    <property type="component" value="Unassembled WGS sequence"/>
</dbReference>
<evidence type="ECO:0000259" key="1">
    <source>
        <dbReference type="PROSITE" id="PS51352"/>
    </source>
</evidence>
<sequence length="151" mass="15618">MLSPGDPAPDFGLQGTAYGDVGAYRLSAATNRAPAVVAFVPSDDPDSRSLLTEFAQTDWASISDAVAVFGVLAAGIDDCRSLAASLSLPYPLLADTHGVAAQFGVRIQDGHGQRAVFVVDQRCRVRAATLVDDADGTASALDTVLRGLAEL</sequence>
<evidence type="ECO:0000313" key="3">
    <source>
        <dbReference type="EMBL" id="NLV06727.1"/>
    </source>
</evidence>
<dbReference type="PROSITE" id="PS51352">
    <property type="entry name" value="THIOREDOXIN_2"/>
    <property type="match status" value="1"/>
</dbReference>
<dbReference type="InterPro" id="IPR000866">
    <property type="entry name" value="AhpC/TSA"/>
</dbReference>
<dbReference type="PATRIC" id="fig|1705562.3.peg.336"/>
<dbReference type="Pfam" id="PF00578">
    <property type="entry name" value="AhpC-TSA"/>
    <property type="match status" value="1"/>
</dbReference>
<comment type="caution">
    <text evidence="2">The sequence shown here is derived from an EMBL/GenBank/DDBJ whole genome shotgun (WGS) entry which is preliminary data.</text>
</comment>
<keyword evidence="4" id="KW-1185">Reference proteome</keyword>
<gene>
    <name evidence="2" type="ORF">AMS69_10785</name>
    <name evidence="3" type="ORF">GOC83_11380</name>
</gene>
<evidence type="ECO:0000313" key="2">
    <source>
        <dbReference type="EMBL" id="KOX92933.1"/>
    </source>
</evidence>
<dbReference type="OrthoDB" id="165617at2157"/>
<reference evidence="3" key="2">
    <citation type="submission" date="2019-12" db="EMBL/GenBank/DDBJ databases">
        <title>The whole-genome sequencing of Haloarcula japonica strain pws8.</title>
        <authorList>
            <person name="Verma D.K."/>
            <person name="Gopal K."/>
            <person name="Prasad E.S."/>
        </authorList>
    </citation>
    <scope>NUCLEOTIDE SEQUENCE</scope>
    <source>
        <strain evidence="3">Pws8</strain>
    </source>
</reference>
<proteinExistence type="predicted"/>
<evidence type="ECO:0000313" key="4">
    <source>
        <dbReference type="Proteomes" id="UP000037729"/>
    </source>
</evidence>
<dbReference type="STRING" id="1705562.AMS69_10785"/>
<name>A0A0N0U974_9EURY</name>